<comment type="similarity">
    <text evidence="2">Belongs to the autoinducer-2 exporter (AI-2E) (TC 2.A.86) family.</text>
</comment>
<keyword evidence="3 6" id="KW-0812">Transmembrane</keyword>
<dbReference type="Proteomes" id="UP000679690">
    <property type="component" value="Unassembled WGS sequence"/>
</dbReference>
<feature type="transmembrane region" description="Helical" evidence="6">
    <location>
        <begin position="220"/>
        <end position="242"/>
    </location>
</feature>
<evidence type="ECO:0000256" key="4">
    <source>
        <dbReference type="ARBA" id="ARBA00022989"/>
    </source>
</evidence>
<keyword evidence="8" id="KW-1185">Reference proteome</keyword>
<dbReference type="InterPro" id="IPR002549">
    <property type="entry name" value="AI-2E-like"/>
</dbReference>
<dbReference type="Pfam" id="PF01594">
    <property type="entry name" value="AI-2E_transport"/>
    <property type="match status" value="1"/>
</dbReference>
<proteinExistence type="inferred from homology"/>
<evidence type="ECO:0000313" key="8">
    <source>
        <dbReference type="Proteomes" id="UP000679690"/>
    </source>
</evidence>
<sequence>MTRLVARQPRLLPRLAARNHQNGQGGQAGLPRGVIVLLGTACLVVVVAGLRGVSELVGPVFLGLMLAVTVSPLTEWMRRHGAPSWVAMTVTVLVVYLGLFALGGALLVSVSQLIDLLPQYQAQFAGLREDLAQALGSFGIDVEQVRTALSGADADTVLGLVGDIFGGLASILSDWIFLLAVLLFMCVDAVEFPARLRGTVSERPQVVEALRSFAQGTRRYLLVCTVFGLIVAVFDVALLWWLGIPLPLLWGLLSFITNYIPNIGFVIGVIPPALLGLLQGGPQLMLAVIALYCVVNFVIQSIIQPKIVGDAVGLSATVSFLSLIFWAWVLGGLGALLAIPLTLLTKGLLVDIDPSTRWINNLLAGGPPGEKRTHPGRPRP</sequence>
<keyword evidence="5 6" id="KW-0472">Membrane</keyword>
<dbReference type="PANTHER" id="PTHR21716">
    <property type="entry name" value="TRANSMEMBRANE PROTEIN"/>
    <property type="match status" value="1"/>
</dbReference>
<dbReference type="RefSeq" id="WP_208468377.1">
    <property type="nucleotide sequence ID" value="NZ_JAGFNS010000010.1"/>
</dbReference>
<dbReference type="PANTHER" id="PTHR21716:SF64">
    <property type="entry name" value="AI-2 TRANSPORT PROTEIN TQSA"/>
    <property type="match status" value="1"/>
</dbReference>
<comment type="caution">
    <text evidence="7">The sequence shown here is derived from an EMBL/GenBank/DDBJ whole genome shotgun (WGS) entry which is preliminary data.</text>
</comment>
<dbReference type="EMBL" id="JAGFNS010000010">
    <property type="protein sequence ID" value="MBO3739220.1"/>
    <property type="molecule type" value="Genomic_DNA"/>
</dbReference>
<gene>
    <name evidence="7" type="ORF">J5X75_16970</name>
</gene>
<feature type="transmembrane region" description="Helical" evidence="6">
    <location>
        <begin position="30"/>
        <end position="50"/>
    </location>
</feature>
<accession>A0ABS3UKF0</accession>
<reference evidence="7 8" key="1">
    <citation type="submission" date="2021-03" db="EMBL/GenBank/DDBJ databases">
        <title>Actinoplanes flavus sp. nov., a novel actinomycete isolated from Coconut Palm rhizosphere soil.</title>
        <authorList>
            <person name="Luo X."/>
        </authorList>
    </citation>
    <scope>NUCLEOTIDE SEQUENCE [LARGE SCALE GENOMIC DNA]</scope>
    <source>
        <strain evidence="7 8">NEAU-H7</strain>
    </source>
</reference>
<evidence type="ECO:0000313" key="7">
    <source>
        <dbReference type="EMBL" id="MBO3739220.1"/>
    </source>
</evidence>
<feature type="transmembrane region" description="Helical" evidence="6">
    <location>
        <begin position="164"/>
        <end position="187"/>
    </location>
</feature>
<organism evidence="7 8">
    <name type="scientific">Actinoplanes flavus</name>
    <dbReference type="NCBI Taxonomy" id="2820290"/>
    <lineage>
        <taxon>Bacteria</taxon>
        <taxon>Bacillati</taxon>
        <taxon>Actinomycetota</taxon>
        <taxon>Actinomycetes</taxon>
        <taxon>Micromonosporales</taxon>
        <taxon>Micromonosporaceae</taxon>
        <taxon>Actinoplanes</taxon>
    </lineage>
</organism>
<feature type="transmembrane region" description="Helical" evidence="6">
    <location>
        <begin position="56"/>
        <end position="73"/>
    </location>
</feature>
<evidence type="ECO:0000256" key="3">
    <source>
        <dbReference type="ARBA" id="ARBA00022692"/>
    </source>
</evidence>
<keyword evidence="4 6" id="KW-1133">Transmembrane helix</keyword>
<feature type="transmembrane region" description="Helical" evidence="6">
    <location>
        <begin position="85"/>
        <end position="108"/>
    </location>
</feature>
<evidence type="ECO:0000256" key="1">
    <source>
        <dbReference type="ARBA" id="ARBA00004141"/>
    </source>
</evidence>
<evidence type="ECO:0000256" key="5">
    <source>
        <dbReference type="ARBA" id="ARBA00023136"/>
    </source>
</evidence>
<feature type="transmembrane region" description="Helical" evidence="6">
    <location>
        <begin position="248"/>
        <end position="277"/>
    </location>
</feature>
<comment type="subcellular location">
    <subcellularLocation>
        <location evidence="1">Membrane</location>
        <topology evidence="1">Multi-pass membrane protein</topology>
    </subcellularLocation>
</comment>
<feature type="transmembrane region" description="Helical" evidence="6">
    <location>
        <begin position="323"/>
        <end position="344"/>
    </location>
</feature>
<feature type="transmembrane region" description="Helical" evidence="6">
    <location>
        <begin position="284"/>
        <end position="303"/>
    </location>
</feature>
<name>A0ABS3UKF0_9ACTN</name>
<protein>
    <submittedName>
        <fullName evidence="7">AI-2E family transporter</fullName>
    </submittedName>
</protein>
<evidence type="ECO:0000256" key="2">
    <source>
        <dbReference type="ARBA" id="ARBA00009773"/>
    </source>
</evidence>
<evidence type="ECO:0000256" key="6">
    <source>
        <dbReference type="SAM" id="Phobius"/>
    </source>
</evidence>